<keyword evidence="5" id="KW-0812">Transmembrane</keyword>
<dbReference type="InterPro" id="IPR003423">
    <property type="entry name" value="OMP_efflux"/>
</dbReference>
<keyword evidence="4" id="KW-1134">Transmembrane beta strand</keyword>
<dbReference type="GO" id="GO:0009279">
    <property type="term" value="C:cell outer membrane"/>
    <property type="evidence" value="ECO:0007669"/>
    <property type="project" value="UniProtKB-SubCell"/>
</dbReference>
<comment type="subcellular location">
    <subcellularLocation>
        <location evidence="1">Cell outer membrane</location>
    </subcellularLocation>
</comment>
<keyword evidence="6" id="KW-0472">Membrane</keyword>
<comment type="similarity">
    <text evidence="2">Belongs to the outer membrane factor (OMF) (TC 1.B.17) family.</text>
</comment>
<proteinExistence type="inferred from homology"/>
<feature type="chain" id="PRO_5024432233" evidence="8">
    <location>
        <begin position="26"/>
        <end position="457"/>
    </location>
</feature>
<sequence>MKNNQTIRGSLFLLAMLLSFAPLMAQNGGFTLKQAVDYAIKHNLNIKNAQLDAISAEARIGEIRAAGLPQLTGAVSITNNVIIPRFFLPAKTFDPSAPDDAPPAAVKFGIPWQGSASANLNQLIFNGSYFIGLKAAATYRELAQKSTTSSKVSVAEAVTKAYYSAQVAEERAKLLDLNISRVDSLMRETKAMNASGFVELLDVNRIEVQINNLQTERQKVQNLIELSYALLKFQMAMAADEPIKLTDDINAVNIDSLKSALTGGELNYENRIEFSLLNTQEKLAGLDLRNVRSGYLPSLSASVGYGYNAGYDRFSQLFTKSWYNNMVIALNLNIPIFDGFTKRYQIEQKKIAIDKVKNNQTLLKQSIDLESNQASINIKNAFATLETQKRNFDLAQEVVRVSKIKYKEGVGSNIEVINAESSFKEAQTNYFTALYDLMIAKVDLSRARGELYTETGN</sequence>
<keyword evidence="8" id="KW-0732">Signal</keyword>
<evidence type="ECO:0000256" key="4">
    <source>
        <dbReference type="ARBA" id="ARBA00022452"/>
    </source>
</evidence>
<evidence type="ECO:0000256" key="1">
    <source>
        <dbReference type="ARBA" id="ARBA00004442"/>
    </source>
</evidence>
<evidence type="ECO:0000256" key="2">
    <source>
        <dbReference type="ARBA" id="ARBA00007613"/>
    </source>
</evidence>
<dbReference type="OrthoDB" id="367883at2"/>
<dbReference type="Pfam" id="PF02321">
    <property type="entry name" value="OEP"/>
    <property type="match status" value="1"/>
</dbReference>
<keyword evidence="7" id="KW-0998">Cell outer membrane</keyword>
<evidence type="ECO:0000256" key="7">
    <source>
        <dbReference type="ARBA" id="ARBA00023237"/>
    </source>
</evidence>
<name>A0A5R9KPX1_9BACT</name>
<dbReference type="GO" id="GO:1990281">
    <property type="term" value="C:efflux pump complex"/>
    <property type="evidence" value="ECO:0007669"/>
    <property type="project" value="TreeGrafter"/>
</dbReference>
<dbReference type="InterPro" id="IPR051906">
    <property type="entry name" value="TolC-like"/>
</dbReference>
<evidence type="ECO:0000256" key="3">
    <source>
        <dbReference type="ARBA" id="ARBA00022448"/>
    </source>
</evidence>
<gene>
    <name evidence="9" type="ORF">FEN17_25505</name>
</gene>
<dbReference type="Gene3D" id="1.20.1600.10">
    <property type="entry name" value="Outer membrane efflux proteins (OEP)"/>
    <property type="match status" value="1"/>
</dbReference>
<keyword evidence="10" id="KW-1185">Reference proteome</keyword>
<dbReference type="GO" id="GO:0015288">
    <property type="term" value="F:porin activity"/>
    <property type="evidence" value="ECO:0007669"/>
    <property type="project" value="TreeGrafter"/>
</dbReference>
<dbReference type="GO" id="GO:0015562">
    <property type="term" value="F:efflux transmembrane transporter activity"/>
    <property type="evidence" value="ECO:0007669"/>
    <property type="project" value="InterPro"/>
</dbReference>
<evidence type="ECO:0000256" key="6">
    <source>
        <dbReference type="ARBA" id="ARBA00023136"/>
    </source>
</evidence>
<reference evidence="9 10" key="1">
    <citation type="submission" date="2019-05" db="EMBL/GenBank/DDBJ databases">
        <authorList>
            <person name="Qu J.-H."/>
        </authorList>
    </citation>
    <scope>NUCLEOTIDE SEQUENCE [LARGE SCALE GENOMIC DNA]</scope>
    <source>
        <strain evidence="9 10">T17</strain>
    </source>
</reference>
<accession>A0A5R9KPX1</accession>
<evidence type="ECO:0000313" key="9">
    <source>
        <dbReference type="EMBL" id="TLU98136.1"/>
    </source>
</evidence>
<evidence type="ECO:0000313" key="10">
    <source>
        <dbReference type="Proteomes" id="UP000306402"/>
    </source>
</evidence>
<dbReference type="Proteomes" id="UP000306402">
    <property type="component" value="Unassembled WGS sequence"/>
</dbReference>
<dbReference type="AlphaFoldDB" id="A0A5R9KPX1"/>
<dbReference type="EMBL" id="VCEJ01000008">
    <property type="protein sequence ID" value="TLU98136.1"/>
    <property type="molecule type" value="Genomic_DNA"/>
</dbReference>
<organism evidence="9 10">
    <name type="scientific">Dyadobacter luticola</name>
    <dbReference type="NCBI Taxonomy" id="1979387"/>
    <lineage>
        <taxon>Bacteria</taxon>
        <taxon>Pseudomonadati</taxon>
        <taxon>Bacteroidota</taxon>
        <taxon>Cytophagia</taxon>
        <taxon>Cytophagales</taxon>
        <taxon>Spirosomataceae</taxon>
        <taxon>Dyadobacter</taxon>
    </lineage>
</organism>
<dbReference type="PANTHER" id="PTHR30026">
    <property type="entry name" value="OUTER MEMBRANE PROTEIN TOLC"/>
    <property type="match status" value="1"/>
</dbReference>
<keyword evidence="3" id="KW-0813">Transport</keyword>
<feature type="signal peptide" evidence="8">
    <location>
        <begin position="1"/>
        <end position="25"/>
    </location>
</feature>
<evidence type="ECO:0000256" key="5">
    <source>
        <dbReference type="ARBA" id="ARBA00022692"/>
    </source>
</evidence>
<protein>
    <submittedName>
        <fullName evidence="9">TolC family protein</fullName>
    </submittedName>
</protein>
<evidence type="ECO:0000256" key="8">
    <source>
        <dbReference type="SAM" id="SignalP"/>
    </source>
</evidence>
<dbReference type="PANTHER" id="PTHR30026:SF20">
    <property type="entry name" value="OUTER MEMBRANE PROTEIN TOLC"/>
    <property type="match status" value="1"/>
</dbReference>
<dbReference type="SUPFAM" id="SSF56954">
    <property type="entry name" value="Outer membrane efflux proteins (OEP)"/>
    <property type="match status" value="1"/>
</dbReference>
<comment type="caution">
    <text evidence="9">The sequence shown here is derived from an EMBL/GenBank/DDBJ whole genome shotgun (WGS) entry which is preliminary data.</text>
</comment>
<dbReference type="RefSeq" id="WP_138368234.1">
    <property type="nucleotide sequence ID" value="NZ_VCEJ01000008.1"/>
</dbReference>